<evidence type="ECO:0000313" key="8">
    <source>
        <dbReference type="Proteomes" id="UP000759443"/>
    </source>
</evidence>
<dbReference type="EMBL" id="JAGGJU010000005">
    <property type="protein sequence ID" value="MBP1850744.1"/>
    <property type="molecule type" value="Genomic_DNA"/>
</dbReference>
<gene>
    <name evidence="7" type="ORF">J2Z17_002181</name>
</gene>
<dbReference type="InterPro" id="IPR030922">
    <property type="entry name" value="LptF"/>
</dbReference>
<proteinExistence type="predicted"/>
<evidence type="ECO:0000256" key="1">
    <source>
        <dbReference type="ARBA" id="ARBA00004651"/>
    </source>
</evidence>
<evidence type="ECO:0000256" key="5">
    <source>
        <dbReference type="ARBA" id="ARBA00023136"/>
    </source>
</evidence>
<accession>A0ABS4DYM6</accession>
<evidence type="ECO:0000256" key="3">
    <source>
        <dbReference type="ARBA" id="ARBA00022692"/>
    </source>
</evidence>
<feature type="transmembrane region" description="Helical" evidence="6">
    <location>
        <begin position="308"/>
        <end position="328"/>
    </location>
</feature>
<keyword evidence="2" id="KW-1003">Cell membrane</keyword>
<evidence type="ECO:0000313" key="7">
    <source>
        <dbReference type="EMBL" id="MBP1850744.1"/>
    </source>
</evidence>
<dbReference type="Pfam" id="PF03739">
    <property type="entry name" value="LptF_LptG"/>
    <property type="match status" value="1"/>
</dbReference>
<dbReference type="NCBIfam" id="TIGR04407">
    <property type="entry name" value="LptF_YjgP"/>
    <property type="match status" value="1"/>
</dbReference>
<protein>
    <submittedName>
        <fullName evidence="7">Lipopolysaccharide export system permease protein</fullName>
    </submittedName>
</protein>
<feature type="transmembrane region" description="Helical" evidence="6">
    <location>
        <begin position="12"/>
        <end position="33"/>
    </location>
</feature>
<keyword evidence="4 6" id="KW-1133">Transmembrane helix</keyword>
<evidence type="ECO:0000256" key="4">
    <source>
        <dbReference type="ARBA" id="ARBA00022989"/>
    </source>
</evidence>
<keyword evidence="3 6" id="KW-0812">Transmembrane</keyword>
<keyword evidence="5 6" id="KW-0472">Membrane</keyword>
<dbReference type="RefSeq" id="WP_209944775.1">
    <property type="nucleotide sequence ID" value="NZ_JAGGJU010000005.1"/>
</dbReference>
<feature type="transmembrane region" description="Helical" evidence="6">
    <location>
        <begin position="98"/>
        <end position="121"/>
    </location>
</feature>
<comment type="caution">
    <text evidence="7">The sequence shown here is derived from an EMBL/GenBank/DDBJ whole genome shotgun (WGS) entry which is preliminary data.</text>
</comment>
<feature type="transmembrane region" description="Helical" evidence="6">
    <location>
        <begin position="334"/>
        <end position="354"/>
    </location>
</feature>
<evidence type="ECO:0000256" key="6">
    <source>
        <dbReference type="SAM" id="Phobius"/>
    </source>
</evidence>
<reference evidence="7 8" key="1">
    <citation type="submission" date="2021-03" db="EMBL/GenBank/DDBJ databases">
        <title>Genomic Encyclopedia of Type Strains, Phase IV (KMG-IV): sequencing the most valuable type-strain genomes for metagenomic binning, comparative biology and taxonomic classification.</title>
        <authorList>
            <person name="Goeker M."/>
        </authorList>
    </citation>
    <scope>NUCLEOTIDE SEQUENCE [LARGE SCALE GENOMIC DNA]</scope>
    <source>
        <strain evidence="7 8">DSM 21600</strain>
    </source>
</reference>
<evidence type="ECO:0000256" key="2">
    <source>
        <dbReference type="ARBA" id="ARBA00022475"/>
    </source>
</evidence>
<keyword evidence="8" id="KW-1185">Reference proteome</keyword>
<comment type="subcellular location">
    <subcellularLocation>
        <location evidence="1">Cell membrane</location>
        <topology evidence="1">Multi-pass membrane protein</topology>
    </subcellularLocation>
</comment>
<organism evidence="7 8">
    <name type="scientific">Rhizobium halophytocola</name>
    <dbReference type="NCBI Taxonomy" id="735519"/>
    <lineage>
        <taxon>Bacteria</taxon>
        <taxon>Pseudomonadati</taxon>
        <taxon>Pseudomonadota</taxon>
        <taxon>Alphaproteobacteria</taxon>
        <taxon>Hyphomicrobiales</taxon>
        <taxon>Rhizobiaceae</taxon>
        <taxon>Rhizobium/Agrobacterium group</taxon>
        <taxon>Rhizobium</taxon>
    </lineage>
</organism>
<sequence length="391" mass="43192">MKLLEAYILRRVWTMFLTALLPVLAIIWTTQVLNRINLVTDSGQSIGSFMKLASLILPTLLPTVMPFALVIGITQTLTMMNNDSELAVIDAAGASRGIVYRPLISFAVLLCIFSFVMTSFVEPRLRVSVREMIAAAYADLLSTVIEEKTFRRLDDGLYVQISQRLSGRILKGLFVADSRDPAYDMIYYAREGAVDETGKALIMRDGEVERKTPDGNVSIVRFDSYSFDLSELSQSRGEARLHAGDRDLSFLLSPDPNDKDYVKRPQEYRAELHKRLSGWLYPLAFALISLVVAGDARSHREARLHPMVSALTLAIGLFWLSNYTVNLVESSATFIPFVYAVPLGTIVISGSILARGRGLRLPGALERLFGRMAQSLRQGMSRVGGSGGGAS</sequence>
<dbReference type="InterPro" id="IPR005495">
    <property type="entry name" value="LptG/LptF_permease"/>
</dbReference>
<feature type="transmembrane region" description="Helical" evidence="6">
    <location>
        <begin position="279"/>
        <end position="296"/>
    </location>
</feature>
<dbReference type="PANTHER" id="PTHR33529">
    <property type="entry name" value="SLR0882 PROTEIN-RELATED"/>
    <property type="match status" value="1"/>
</dbReference>
<dbReference type="Proteomes" id="UP000759443">
    <property type="component" value="Unassembled WGS sequence"/>
</dbReference>
<dbReference type="PANTHER" id="PTHR33529:SF6">
    <property type="entry name" value="YJGP_YJGQ FAMILY PERMEASE"/>
    <property type="match status" value="1"/>
</dbReference>
<feature type="transmembrane region" description="Helical" evidence="6">
    <location>
        <begin position="53"/>
        <end position="77"/>
    </location>
</feature>
<name>A0ABS4DYM6_9HYPH</name>